<evidence type="ECO:0000256" key="1">
    <source>
        <dbReference type="SAM" id="MobiDB-lite"/>
    </source>
</evidence>
<organism evidence="2 3">
    <name type="scientific">Prosthecobacter vanneervenii</name>
    <dbReference type="NCBI Taxonomy" id="48466"/>
    <lineage>
        <taxon>Bacteria</taxon>
        <taxon>Pseudomonadati</taxon>
        <taxon>Verrucomicrobiota</taxon>
        <taxon>Verrucomicrobiia</taxon>
        <taxon>Verrucomicrobiales</taxon>
        <taxon>Verrucomicrobiaceae</taxon>
        <taxon>Prosthecobacter</taxon>
    </lineage>
</organism>
<sequence length="93" mass="9373">MIQTSIGKMQVGSPWLARQWINSIPGITVTPGITQNNLTVRAGNKRPSFTTAQGMRGSSGGGSSGSGSSGGGSKGGSWGWDFSGVGGGGFTYF</sequence>
<reference evidence="2 3" key="1">
    <citation type="submission" date="2020-08" db="EMBL/GenBank/DDBJ databases">
        <title>Genomic Encyclopedia of Type Strains, Phase IV (KMG-IV): sequencing the most valuable type-strain genomes for metagenomic binning, comparative biology and taxonomic classification.</title>
        <authorList>
            <person name="Goeker M."/>
        </authorList>
    </citation>
    <scope>NUCLEOTIDE SEQUENCE [LARGE SCALE GENOMIC DNA]</scope>
    <source>
        <strain evidence="2 3">DSM 12252</strain>
    </source>
</reference>
<dbReference type="Proteomes" id="UP000590740">
    <property type="component" value="Unassembled WGS sequence"/>
</dbReference>
<proteinExistence type="predicted"/>
<evidence type="ECO:0000313" key="3">
    <source>
        <dbReference type="Proteomes" id="UP000590740"/>
    </source>
</evidence>
<dbReference type="AlphaFoldDB" id="A0A7W7YGA2"/>
<dbReference type="RefSeq" id="WP_184344479.1">
    <property type="nucleotide sequence ID" value="NZ_JACHIG010000019.1"/>
</dbReference>
<dbReference type="EMBL" id="JACHIG010000019">
    <property type="protein sequence ID" value="MBB5035559.1"/>
    <property type="molecule type" value="Genomic_DNA"/>
</dbReference>
<keyword evidence="3" id="KW-1185">Reference proteome</keyword>
<gene>
    <name evidence="2" type="ORF">HNQ65_005172</name>
</gene>
<feature type="region of interest" description="Disordered" evidence="1">
    <location>
        <begin position="40"/>
        <end position="93"/>
    </location>
</feature>
<name>A0A7W7YGA2_9BACT</name>
<protein>
    <submittedName>
        <fullName evidence="2">Putative membrane protein YgcG</fullName>
    </submittedName>
</protein>
<accession>A0A7W7YGA2</accession>
<comment type="caution">
    <text evidence="2">The sequence shown here is derived from an EMBL/GenBank/DDBJ whole genome shotgun (WGS) entry which is preliminary data.</text>
</comment>
<feature type="compositionally biased region" description="Gly residues" evidence="1">
    <location>
        <begin position="57"/>
        <end position="93"/>
    </location>
</feature>
<evidence type="ECO:0000313" key="2">
    <source>
        <dbReference type="EMBL" id="MBB5035559.1"/>
    </source>
</evidence>